<dbReference type="Proteomes" id="UP000198356">
    <property type="component" value="Unassembled WGS sequence"/>
</dbReference>
<dbReference type="InterPro" id="IPR004372">
    <property type="entry name" value="Ac/propionate_kinase"/>
</dbReference>
<keyword evidence="5 6" id="KW-0067">ATP-binding</keyword>
<protein>
    <recommendedName>
        <fullName evidence="6">Acetate kinase</fullName>
        <ecNumber evidence="6">2.7.2.1</ecNumber>
    </recommendedName>
    <alternativeName>
        <fullName evidence="6">Acetokinase</fullName>
    </alternativeName>
</protein>
<keyword evidence="4 6" id="KW-0418">Kinase</keyword>
<dbReference type="HAMAP" id="MF_00020">
    <property type="entry name" value="Acetate_kinase"/>
    <property type="match status" value="1"/>
</dbReference>
<feature type="binding site" evidence="6">
    <location>
        <begin position="275"/>
        <end position="277"/>
    </location>
    <ligand>
        <name>ATP</name>
        <dbReference type="ChEBI" id="CHEBI:30616"/>
    </ligand>
</feature>
<dbReference type="EMBL" id="FZOU01000007">
    <property type="protein sequence ID" value="SNT30011.1"/>
    <property type="molecule type" value="Genomic_DNA"/>
</dbReference>
<dbReference type="UniPathway" id="UPA00340">
    <property type="reaction ID" value="UER00458"/>
</dbReference>
<gene>
    <name evidence="6" type="primary">ackA</name>
    <name evidence="8" type="ORF">SAMN05421770_10741</name>
</gene>
<evidence type="ECO:0000256" key="5">
    <source>
        <dbReference type="ARBA" id="ARBA00022840"/>
    </source>
</evidence>
<dbReference type="GO" id="GO:0008776">
    <property type="term" value="F:acetate kinase activity"/>
    <property type="evidence" value="ECO:0007669"/>
    <property type="project" value="UniProtKB-UniRule"/>
</dbReference>
<feature type="active site" description="Proton donor/acceptor" evidence="6">
    <location>
        <position position="146"/>
    </location>
</feature>
<keyword evidence="6" id="KW-0479">Metal-binding</keyword>
<dbReference type="InterPro" id="IPR000890">
    <property type="entry name" value="Aliphatic_acid_kin_short-chain"/>
</dbReference>
<name>A0A239LHQ7_9BACT</name>
<comment type="function">
    <text evidence="6">Catalyzes the formation of acetyl phosphate from acetate and ATP. Can also catalyze the reverse reaction.</text>
</comment>
<dbReference type="NCBIfam" id="TIGR00016">
    <property type="entry name" value="ackA"/>
    <property type="match status" value="1"/>
</dbReference>
<evidence type="ECO:0000256" key="3">
    <source>
        <dbReference type="ARBA" id="ARBA00022741"/>
    </source>
</evidence>
<keyword evidence="6" id="KW-0963">Cytoplasm</keyword>
<dbReference type="SUPFAM" id="SSF53067">
    <property type="entry name" value="Actin-like ATPase domain"/>
    <property type="match status" value="2"/>
</dbReference>
<keyword evidence="2 6" id="KW-0808">Transferase</keyword>
<proteinExistence type="inferred from homology"/>
<dbReference type="PANTHER" id="PTHR21060">
    <property type="entry name" value="ACETATE KINASE"/>
    <property type="match status" value="1"/>
</dbReference>
<evidence type="ECO:0000313" key="8">
    <source>
        <dbReference type="EMBL" id="SNT30011.1"/>
    </source>
</evidence>
<comment type="subcellular location">
    <subcellularLocation>
        <location evidence="6">Cytoplasm</location>
    </subcellularLocation>
</comment>
<dbReference type="GO" id="GO:0005524">
    <property type="term" value="F:ATP binding"/>
    <property type="evidence" value="ECO:0007669"/>
    <property type="project" value="UniProtKB-KW"/>
</dbReference>
<feature type="site" description="Transition state stabilizer" evidence="6">
    <location>
        <position position="233"/>
    </location>
</feature>
<dbReference type="EC" id="2.7.2.1" evidence="6"/>
<accession>A0A239LHQ7</accession>
<feature type="site" description="Transition state stabilizer" evidence="6">
    <location>
        <position position="177"/>
    </location>
</feature>
<feature type="binding site" evidence="6">
    <location>
        <position position="354"/>
    </location>
    <ligand>
        <name>Mg(2+)</name>
        <dbReference type="ChEBI" id="CHEBI:18420"/>
    </ligand>
</feature>
<dbReference type="PROSITE" id="PS01075">
    <property type="entry name" value="ACETATE_KINASE_1"/>
    <property type="match status" value="1"/>
</dbReference>
<feature type="binding site" evidence="6">
    <location>
        <position position="89"/>
    </location>
    <ligand>
        <name>substrate</name>
    </ligand>
</feature>
<dbReference type="PRINTS" id="PR00471">
    <property type="entry name" value="ACETATEKNASE"/>
</dbReference>
<feature type="binding site" evidence="6">
    <location>
        <position position="15"/>
    </location>
    <ligand>
        <name>ATP</name>
        <dbReference type="ChEBI" id="CHEBI:30616"/>
    </ligand>
</feature>
<keyword evidence="9" id="KW-1185">Reference proteome</keyword>
<dbReference type="PIRSF" id="PIRSF000722">
    <property type="entry name" value="Acetate_prop_kin"/>
    <property type="match status" value="1"/>
</dbReference>
<feature type="binding site" evidence="6">
    <location>
        <begin position="323"/>
        <end position="327"/>
    </location>
    <ligand>
        <name>ATP</name>
        <dbReference type="ChEBI" id="CHEBI:30616"/>
    </ligand>
</feature>
<reference evidence="8 9" key="1">
    <citation type="submission" date="2017-06" db="EMBL/GenBank/DDBJ databases">
        <authorList>
            <person name="Kim H.J."/>
            <person name="Triplett B.A."/>
        </authorList>
    </citation>
    <scope>NUCLEOTIDE SEQUENCE [LARGE SCALE GENOMIC DNA]</scope>
    <source>
        <strain evidence="8 9">DSM 18704</strain>
    </source>
</reference>
<dbReference type="GO" id="GO:0006085">
    <property type="term" value="P:acetyl-CoA biosynthetic process"/>
    <property type="evidence" value="ECO:0007669"/>
    <property type="project" value="UniProtKB-UniRule"/>
</dbReference>
<comment type="catalytic activity">
    <reaction evidence="6">
        <text>acetate + ATP = acetyl phosphate + ADP</text>
        <dbReference type="Rhea" id="RHEA:11352"/>
        <dbReference type="ChEBI" id="CHEBI:22191"/>
        <dbReference type="ChEBI" id="CHEBI:30089"/>
        <dbReference type="ChEBI" id="CHEBI:30616"/>
        <dbReference type="ChEBI" id="CHEBI:456216"/>
        <dbReference type="EC" id="2.7.2.1"/>
    </reaction>
</comment>
<dbReference type="PROSITE" id="PS01076">
    <property type="entry name" value="ACETATE_KINASE_2"/>
    <property type="match status" value="1"/>
</dbReference>
<sequence>MNPVLVVNSGSSSLKFGLFVQKDADEEILLEGTVNGIGTPGGTLVLKDSAGKEVHTEPAVAKGQSEALTLGLKLLAKQDLPAPVAIGHRVVHGGPKLLDHTKITPEVIQTLKDSTHFAPLHIPASLKLIDAAGKAYPGLPQFACFDTTFHRTMPEEATHLALPLELWAHGVRRYGFHGLSYESIVHKLGDAVPKRLIVAHLGNGCSVCAMTEGKSVDTSMGFTPTGGVVMATRTGDIDPGVLLYLMRTEKLEAEALEVLLNKQSGLLALSGAGSDVRDIEKVADGGDARAAMALEVFYRTIAKTIAGYVSVLGGLDGLVFTGGIGEHSERTRRAICERLGFLNVGDIRALPAEEELQIARHCRRLLA</sequence>
<evidence type="ECO:0000256" key="4">
    <source>
        <dbReference type="ARBA" id="ARBA00022777"/>
    </source>
</evidence>
<dbReference type="Gene3D" id="3.30.420.40">
    <property type="match status" value="2"/>
</dbReference>
<organism evidence="8 9">
    <name type="scientific">Granulicella rosea</name>
    <dbReference type="NCBI Taxonomy" id="474952"/>
    <lineage>
        <taxon>Bacteria</taxon>
        <taxon>Pseudomonadati</taxon>
        <taxon>Acidobacteriota</taxon>
        <taxon>Terriglobia</taxon>
        <taxon>Terriglobales</taxon>
        <taxon>Acidobacteriaceae</taxon>
        <taxon>Granulicella</taxon>
    </lineage>
</organism>
<dbReference type="GO" id="GO:0005737">
    <property type="term" value="C:cytoplasm"/>
    <property type="evidence" value="ECO:0007669"/>
    <property type="project" value="UniProtKB-SubCell"/>
</dbReference>
<comment type="pathway">
    <text evidence="6">Metabolic intermediate biosynthesis; acetyl-CoA biosynthesis; acetyl-CoA from acetate: step 1/2.</text>
</comment>
<keyword evidence="6" id="KW-0460">Magnesium</keyword>
<dbReference type="PANTHER" id="PTHR21060:SF3">
    <property type="entry name" value="BUTYRATE KINASE 2-RELATED"/>
    <property type="match status" value="1"/>
</dbReference>
<evidence type="ECO:0000313" key="9">
    <source>
        <dbReference type="Proteomes" id="UP000198356"/>
    </source>
</evidence>
<dbReference type="InterPro" id="IPR023865">
    <property type="entry name" value="Aliphatic_acid_kinase_CS"/>
</dbReference>
<feature type="binding site" evidence="6">
    <location>
        <begin position="200"/>
        <end position="204"/>
    </location>
    <ligand>
        <name>ATP</name>
        <dbReference type="ChEBI" id="CHEBI:30616"/>
    </ligand>
</feature>
<comment type="similarity">
    <text evidence="1 6 7">Belongs to the acetokinase family.</text>
</comment>
<evidence type="ECO:0000256" key="1">
    <source>
        <dbReference type="ARBA" id="ARBA00008748"/>
    </source>
</evidence>
<dbReference type="GO" id="GO:0006083">
    <property type="term" value="P:acetate metabolic process"/>
    <property type="evidence" value="ECO:0007669"/>
    <property type="project" value="TreeGrafter"/>
</dbReference>
<comment type="cofactor">
    <cofactor evidence="6">
        <name>Mg(2+)</name>
        <dbReference type="ChEBI" id="CHEBI:18420"/>
    </cofactor>
    <cofactor evidence="6">
        <name>Mn(2+)</name>
        <dbReference type="ChEBI" id="CHEBI:29035"/>
    </cofactor>
    <text evidence="6">Mg(2+). Can also accept Mn(2+).</text>
</comment>
<comment type="subunit">
    <text evidence="6">Homodimer.</text>
</comment>
<dbReference type="Pfam" id="PF00871">
    <property type="entry name" value="Acetate_kinase"/>
    <property type="match status" value="1"/>
</dbReference>
<dbReference type="AlphaFoldDB" id="A0A239LHQ7"/>
<dbReference type="OrthoDB" id="9802453at2"/>
<dbReference type="InterPro" id="IPR043129">
    <property type="entry name" value="ATPase_NBD"/>
</dbReference>
<dbReference type="GO" id="GO:0000287">
    <property type="term" value="F:magnesium ion binding"/>
    <property type="evidence" value="ECO:0007669"/>
    <property type="project" value="UniProtKB-UniRule"/>
</dbReference>
<evidence type="ECO:0000256" key="2">
    <source>
        <dbReference type="ARBA" id="ARBA00022679"/>
    </source>
</evidence>
<evidence type="ECO:0000256" key="7">
    <source>
        <dbReference type="RuleBase" id="RU003835"/>
    </source>
</evidence>
<keyword evidence="3 6" id="KW-0547">Nucleotide-binding</keyword>
<dbReference type="RefSeq" id="WP_089409675.1">
    <property type="nucleotide sequence ID" value="NZ_FZOU01000007.1"/>
</dbReference>
<evidence type="ECO:0000256" key="6">
    <source>
        <dbReference type="HAMAP-Rule" id="MF_00020"/>
    </source>
</evidence>
<feature type="binding site" evidence="6">
    <location>
        <position position="8"/>
    </location>
    <ligand>
        <name>Mg(2+)</name>
        <dbReference type="ChEBI" id="CHEBI:18420"/>
    </ligand>
</feature>